<evidence type="ECO:0000256" key="2">
    <source>
        <dbReference type="ARBA" id="ARBA00009539"/>
    </source>
</evidence>
<evidence type="ECO:0000256" key="3">
    <source>
        <dbReference type="ARBA" id="ARBA00012856"/>
    </source>
</evidence>
<organism evidence="10 11">
    <name type="scientific">Saguinine gammaherpesvirus 1</name>
    <dbReference type="NCBI Taxonomy" id="2169901"/>
    <lineage>
        <taxon>Viruses</taxon>
        <taxon>Duplodnaviria</taxon>
        <taxon>Heunggongvirae</taxon>
        <taxon>Peploviricota</taxon>
        <taxon>Herviviricetes</taxon>
        <taxon>Herpesvirales</taxon>
        <taxon>Orthoherpesviridae</taxon>
        <taxon>Gammaherpesvirinae</taxon>
    </lineage>
</organism>
<sequence length="187" mass="21358">MSIPINCIVSMTEDGGIGKNGTLPWPRLKTDMSFFRSLSTNCPIEGKQNVVIMGRKTWFSIPPQYRPLRDRINIVVSQTMEQPPPGAHLLAHSVKEALDLINNTILSRSIALVWIIGGSNIYKEAMLMPGPMRIFITKILNNFDCDTYFPLEIMSKWKFMSDHQYSKIPTRQENGVPFKFEVYEKSC</sequence>
<dbReference type="PROSITE" id="PS51330">
    <property type="entry name" value="DHFR_2"/>
    <property type="match status" value="1"/>
</dbReference>
<keyword evidence="5" id="KW-0521">NADP</keyword>
<dbReference type="CDD" id="cd00209">
    <property type="entry name" value="DHFR"/>
    <property type="match status" value="1"/>
</dbReference>
<keyword evidence="6" id="KW-0560">Oxidoreductase</keyword>
<dbReference type="GO" id="GO:0006730">
    <property type="term" value="P:one-carbon metabolic process"/>
    <property type="evidence" value="ECO:0007669"/>
    <property type="project" value="UniProtKB-KW"/>
</dbReference>
<comment type="similarity">
    <text evidence="2 8">Belongs to the dihydrofolate reductase family.</text>
</comment>
<feature type="domain" description="DHFR" evidence="9">
    <location>
        <begin position="4"/>
        <end position="185"/>
    </location>
</feature>
<dbReference type="InterPro" id="IPR012259">
    <property type="entry name" value="DHFR"/>
</dbReference>
<evidence type="ECO:0000256" key="1">
    <source>
        <dbReference type="ARBA" id="ARBA00004903"/>
    </source>
</evidence>
<evidence type="ECO:0000259" key="9">
    <source>
        <dbReference type="PROSITE" id="PS51330"/>
    </source>
</evidence>
<dbReference type="Proteomes" id="UP001142430">
    <property type="component" value="Segment"/>
</dbReference>
<dbReference type="Gene3D" id="3.40.430.10">
    <property type="entry name" value="Dihydrofolate Reductase, subunit A"/>
    <property type="match status" value="1"/>
</dbReference>
<protein>
    <recommendedName>
        <fullName evidence="7">Viral dihydrofolate reductase</fullName>
        <ecNumber evidence="3">1.5.1.3</ecNumber>
    </recommendedName>
</protein>
<dbReference type="InterPro" id="IPR017925">
    <property type="entry name" value="DHFR_CS"/>
</dbReference>
<evidence type="ECO:0000256" key="5">
    <source>
        <dbReference type="ARBA" id="ARBA00022857"/>
    </source>
</evidence>
<proteinExistence type="inferred from homology"/>
<dbReference type="Pfam" id="PF00186">
    <property type="entry name" value="DHFR_1"/>
    <property type="match status" value="1"/>
</dbReference>
<name>A0A9Q8QXR8_9GAMA</name>
<evidence type="ECO:0000256" key="4">
    <source>
        <dbReference type="ARBA" id="ARBA00022563"/>
    </source>
</evidence>
<dbReference type="FunFam" id="3.40.430.10:FF:000002">
    <property type="entry name" value="Dihydrofolate reductase"/>
    <property type="match status" value="1"/>
</dbReference>
<dbReference type="GO" id="GO:0046654">
    <property type="term" value="P:tetrahydrofolate biosynthetic process"/>
    <property type="evidence" value="ECO:0007669"/>
    <property type="project" value="InterPro"/>
</dbReference>
<comment type="pathway">
    <text evidence="1">Cofactor biosynthesis; tetrahydrofolate biosynthesis; 5,6,7,8-tetrahydrofolate from 7,8-dihydrofolate: step 1/1.</text>
</comment>
<dbReference type="EMBL" id="OK337614">
    <property type="protein sequence ID" value="UNP64522.1"/>
    <property type="molecule type" value="Genomic_DNA"/>
</dbReference>
<dbReference type="GO" id="GO:0046452">
    <property type="term" value="P:dihydrofolate metabolic process"/>
    <property type="evidence" value="ECO:0007669"/>
    <property type="project" value="TreeGrafter"/>
</dbReference>
<dbReference type="InterPro" id="IPR001796">
    <property type="entry name" value="DHFR_dom"/>
</dbReference>
<evidence type="ECO:0000256" key="7">
    <source>
        <dbReference type="ARBA" id="ARBA00067207"/>
    </source>
</evidence>
<evidence type="ECO:0000313" key="10">
    <source>
        <dbReference type="EMBL" id="UNP64522.1"/>
    </source>
</evidence>
<dbReference type="GO" id="GO:0046655">
    <property type="term" value="P:folic acid metabolic process"/>
    <property type="evidence" value="ECO:0007669"/>
    <property type="project" value="TreeGrafter"/>
</dbReference>
<dbReference type="PANTHER" id="PTHR48069:SF6">
    <property type="entry name" value="DIHYDROFOLATE REDUCTASE"/>
    <property type="match status" value="1"/>
</dbReference>
<dbReference type="SUPFAM" id="SSF53597">
    <property type="entry name" value="Dihydrofolate reductase-like"/>
    <property type="match status" value="1"/>
</dbReference>
<evidence type="ECO:0000256" key="8">
    <source>
        <dbReference type="RuleBase" id="RU004474"/>
    </source>
</evidence>
<reference evidence="10" key="1">
    <citation type="submission" date="2021-09" db="EMBL/GenBank/DDBJ databases">
        <title>The complete genome of the Saguinine gammaherpesvirus 1 (SgGHV-1).</title>
        <authorList>
            <person name="Marti-Carreras J."/>
            <person name="Maes P."/>
        </authorList>
    </citation>
    <scope>NUCLEOTIDE SEQUENCE</scope>
    <source>
        <strain evidence="10">S338D</strain>
    </source>
</reference>
<keyword evidence="4" id="KW-0554">One-carbon metabolism</keyword>
<dbReference type="GO" id="GO:0050661">
    <property type="term" value="F:NADP binding"/>
    <property type="evidence" value="ECO:0007669"/>
    <property type="project" value="InterPro"/>
</dbReference>
<dbReference type="PROSITE" id="PS00075">
    <property type="entry name" value="DHFR_1"/>
    <property type="match status" value="1"/>
</dbReference>
<dbReference type="PRINTS" id="PR00070">
    <property type="entry name" value="DHFR"/>
</dbReference>
<dbReference type="GO" id="GO:0004146">
    <property type="term" value="F:dihydrofolate reductase activity"/>
    <property type="evidence" value="ECO:0007669"/>
    <property type="project" value="UniProtKB-EC"/>
</dbReference>
<evidence type="ECO:0000313" key="11">
    <source>
        <dbReference type="Proteomes" id="UP001142430"/>
    </source>
</evidence>
<evidence type="ECO:0000256" key="6">
    <source>
        <dbReference type="ARBA" id="ARBA00023002"/>
    </source>
</evidence>
<dbReference type="EC" id="1.5.1.3" evidence="3"/>
<dbReference type="PANTHER" id="PTHR48069">
    <property type="entry name" value="DIHYDROFOLATE REDUCTASE"/>
    <property type="match status" value="1"/>
</dbReference>
<accession>A0A9Q8QXR8</accession>
<dbReference type="InterPro" id="IPR024072">
    <property type="entry name" value="DHFR-like_dom_sf"/>
</dbReference>